<evidence type="ECO:0008006" key="4">
    <source>
        <dbReference type="Google" id="ProtNLM"/>
    </source>
</evidence>
<dbReference type="Gene3D" id="3.60.15.10">
    <property type="entry name" value="Ribonuclease Z/Hydroxyacylglutathione hydrolase-like"/>
    <property type="match status" value="1"/>
</dbReference>
<organism evidence="2 3">
    <name type="scientific">Miscanthus lutarioriparius</name>
    <dbReference type="NCBI Taxonomy" id="422564"/>
    <lineage>
        <taxon>Eukaryota</taxon>
        <taxon>Viridiplantae</taxon>
        <taxon>Streptophyta</taxon>
        <taxon>Embryophyta</taxon>
        <taxon>Tracheophyta</taxon>
        <taxon>Spermatophyta</taxon>
        <taxon>Magnoliopsida</taxon>
        <taxon>Liliopsida</taxon>
        <taxon>Poales</taxon>
        <taxon>Poaceae</taxon>
        <taxon>PACMAD clade</taxon>
        <taxon>Panicoideae</taxon>
        <taxon>Andropogonodae</taxon>
        <taxon>Andropogoneae</taxon>
        <taxon>Saccharinae</taxon>
        <taxon>Miscanthus</taxon>
    </lineage>
</organism>
<dbReference type="FunFam" id="3.60.15.10:FF:000027">
    <property type="entry name" value="DNA ligase 6"/>
    <property type="match status" value="1"/>
</dbReference>
<dbReference type="Gene3D" id="3.40.50.12650">
    <property type="match status" value="1"/>
</dbReference>
<dbReference type="FunFam" id="3.40.50.12650:FF:000006">
    <property type="entry name" value="DNA ligase"/>
    <property type="match status" value="1"/>
</dbReference>
<feature type="region of interest" description="Disordered" evidence="1">
    <location>
        <begin position="490"/>
        <end position="576"/>
    </location>
</feature>
<dbReference type="GO" id="GO:0006303">
    <property type="term" value="P:double-strand break repair via nonhomologous end joining"/>
    <property type="evidence" value="ECO:0007669"/>
    <property type="project" value="TreeGrafter"/>
</dbReference>
<dbReference type="PANTHER" id="PTHR23240:SF35">
    <property type="entry name" value="DNA REPAIR METALLO-BETA-LACTAMASE FAMILY PROTEIN-RELATED"/>
    <property type="match status" value="1"/>
</dbReference>
<proteinExistence type="predicted"/>
<sequence length="638" mass="69877">MASLVSSPEDSKSLSVTTSSLFLSSIASLPSSHALSIPTSASTPLPPVPTSVPPAALIPGSRFLIHAFRHAGDFSVAYFLSHFHSDHYSGLGPSWRRGLVFCSAPTARLVSSVLSVPPQLVVSLDVGVRISVDGWSVTAVDANHCPGAVQFLFTSPGPSAERYVHTGDFRYTESMTRDANLLEFVRADAVFLDTTYCNPKFTFPSQEDSVDYVVNAIKRVKDESSVSGERVLCLLCLIATYAVGKERILLEVARRCGCSIHVDSRKMKNLTVLGFGGENGVFTEDATGTDVHVIGWNILGETWPYFQPNFVKMKEIMMERGYARAVGFVPTGWMYETKKEGFAVRFLHPKRVIPTVGVDAGKLDSKEAVALQKHFAGLVDETANKQEFLMAFHRRSIDATHSCKDVVAKCSSQHDGEDAALLPAITSASEQQGTLRENITQEMIKELSDFLPSWVSQEQITDLLMSSGGDVVKAASDFFERERDFFEEANVSCNDTPKSEKNHSSDQGSSADVSSQQESPLFSQKPVEYSAKLVNLSPMRMKLNTPKKVNKRGSSTTNKPKKKGRLTSSTESGGRKQSTITNYFIRATEATEAAFKRVRTEKVTVEAHQNNVENGDQLADTAKTQDQSLDQLLQIVDG</sequence>
<accession>A0A811P9U2</accession>
<dbReference type="CDD" id="cd16273">
    <property type="entry name" value="SNM1A-1C-like_MBL-fold"/>
    <property type="match status" value="1"/>
</dbReference>
<dbReference type="OrthoDB" id="206088at2759"/>
<reference evidence="2" key="1">
    <citation type="submission" date="2020-10" db="EMBL/GenBank/DDBJ databases">
        <authorList>
            <person name="Han B."/>
            <person name="Lu T."/>
            <person name="Zhao Q."/>
            <person name="Huang X."/>
            <person name="Zhao Y."/>
        </authorList>
    </citation>
    <scope>NUCLEOTIDE SEQUENCE</scope>
</reference>
<dbReference type="GO" id="GO:0035312">
    <property type="term" value="F:5'-3' DNA exonuclease activity"/>
    <property type="evidence" value="ECO:0007669"/>
    <property type="project" value="TreeGrafter"/>
</dbReference>
<comment type="caution">
    <text evidence="2">The sequence shown here is derived from an EMBL/GenBank/DDBJ whole genome shotgun (WGS) entry which is preliminary data.</text>
</comment>
<evidence type="ECO:0000313" key="3">
    <source>
        <dbReference type="Proteomes" id="UP000604825"/>
    </source>
</evidence>
<evidence type="ECO:0000313" key="2">
    <source>
        <dbReference type="EMBL" id="CAD6237399.1"/>
    </source>
</evidence>
<dbReference type="AlphaFoldDB" id="A0A811P9U2"/>
<gene>
    <name evidence="2" type="ORF">NCGR_LOCUS24944</name>
</gene>
<dbReference type="SUPFAM" id="SSF56281">
    <property type="entry name" value="Metallo-hydrolase/oxidoreductase"/>
    <property type="match status" value="1"/>
</dbReference>
<dbReference type="PANTHER" id="PTHR23240">
    <property type="entry name" value="DNA CROSS-LINK REPAIR PROTEIN PSO2/SNM1-RELATED"/>
    <property type="match status" value="1"/>
</dbReference>
<dbReference type="InterPro" id="IPR036866">
    <property type="entry name" value="RibonucZ/Hydroxyglut_hydro"/>
</dbReference>
<keyword evidence="3" id="KW-1185">Reference proteome</keyword>
<protein>
    <recommendedName>
        <fullName evidence="4">DNA ligase</fullName>
    </recommendedName>
</protein>
<evidence type="ECO:0000256" key="1">
    <source>
        <dbReference type="SAM" id="MobiDB-lite"/>
    </source>
</evidence>
<name>A0A811P9U2_9POAL</name>
<dbReference type="GO" id="GO:0003684">
    <property type="term" value="F:damaged DNA binding"/>
    <property type="evidence" value="ECO:0007669"/>
    <property type="project" value="TreeGrafter"/>
</dbReference>
<dbReference type="GO" id="GO:0036297">
    <property type="term" value="P:interstrand cross-link repair"/>
    <property type="evidence" value="ECO:0007669"/>
    <property type="project" value="TreeGrafter"/>
</dbReference>
<dbReference type="Proteomes" id="UP000604825">
    <property type="component" value="Unassembled WGS sequence"/>
</dbReference>
<dbReference type="EMBL" id="CAJGYO010000006">
    <property type="protein sequence ID" value="CAD6237399.1"/>
    <property type="molecule type" value="Genomic_DNA"/>
</dbReference>
<feature type="compositionally biased region" description="Polar residues" evidence="1">
    <location>
        <begin position="566"/>
        <end position="576"/>
    </location>
</feature>
<feature type="compositionally biased region" description="Low complexity" evidence="1">
    <location>
        <begin position="505"/>
        <end position="517"/>
    </location>
</feature>